<organism evidence="1 2">
    <name type="scientific">Paraburkholderia rhynchosiae</name>
    <dbReference type="NCBI Taxonomy" id="487049"/>
    <lineage>
        <taxon>Bacteria</taxon>
        <taxon>Pseudomonadati</taxon>
        <taxon>Pseudomonadota</taxon>
        <taxon>Betaproteobacteria</taxon>
        <taxon>Burkholderiales</taxon>
        <taxon>Burkholderiaceae</taxon>
        <taxon>Paraburkholderia</taxon>
    </lineage>
</organism>
<protein>
    <submittedName>
        <fullName evidence="1">Uncharacterized protein</fullName>
    </submittedName>
</protein>
<gene>
    <name evidence="1" type="ORF">PQR01_36105</name>
</gene>
<accession>A0ACC7NME3</accession>
<evidence type="ECO:0000313" key="1">
    <source>
        <dbReference type="EMBL" id="MFM0108695.1"/>
    </source>
</evidence>
<comment type="caution">
    <text evidence="1">The sequence shown here is derived from an EMBL/GenBank/DDBJ whole genome shotgun (WGS) entry which is preliminary data.</text>
</comment>
<reference evidence="1 2" key="1">
    <citation type="journal article" date="2024" name="Chem. Sci.">
        <title>Discovery of megapolipeptins by genome mining of a Burkholderiales bacteria collection.</title>
        <authorList>
            <person name="Paulo B.S."/>
            <person name="Recchia M.J.J."/>
            <person name="Lee S."/>
            <person name="Fergusson C.H."/>
            <person name="Romanowski S.B."/>
            <person name="Hernandez A."/>
            <person name="Krull N."/>
            <person name="Liu D.Y."/>
            <person name="Cavanagh H."/>
            <person name="Bos A."/>
            <person name="Gray C.A."/>
            <person name="Murphy B.T."/>
            <person name="Linington R.G."/>
            <person name="Eustaquio A.S."/>
        </authorList>
    </citation>
    <scope>NUCLEOTIDE SEQUENCE [LARGE SCALE GENOMIC DNA]</scope>
    <source>
        <strain evidence="1 2">RL18-126-BIB-B</strain>
    </source>
</reference>
<sequence length="151" mass="16997">MIYTGSFKDIIYPSASREPQVARYRIVLAKNPRLVRAIVHLVADEPSQPQRIDILTALDVVLNRIVNTELTGIRHDCMRLVVQSEETLTDYPIGFNALEVKRPRDAAKRPTGTTDEPIHIRSHDIVGGVVAFYVDQDEGRPASAIVKRLLR</sequence>
<name>A0ACC7NME3_9BURK</name>
<dbReference type="EMBL" id="JAQQDW010000132">
    <property type="protein sequence ID" value="MFM0108695.1"/>
    <property type="molecule type" value="Genomic_DNA"/>
</dbReference>
<proteinExistence type="predicted"/>
<keyword evidence="2" id="KW-1185">Reference proteome</keyword>
<dbReference type="Proteomes" id="UP001629235">
    <property type="component" value="Unassembled WGS sequence"/>
</dbReference>
<evidence type="ECO:0000313" key="2">
    <source>
        <dbReference type="Proteomes" id="UP001629235"/>
    </source>
</evidence>